<protein>
    <submittedName>
        <fullName evidence="6">Uncharacterized protein</fullName>
    </submittedName>
</protein>
<feature type="domain" description="BEACH" evidence="4">
    <location>
        <begin position="2663"/>
        <end position="2959"/>
    </location>
</feature>
<dbReference type="InterPro" id="IPR000409">
    <property type="entry name" value="BEACH_dom"/>
</dbReference>
<evidence type="ECO:0000313" key="6">
    <source>
        <dbReference type="EMBL" id="CAG9804462.1"/>
    </source>
</evidence>
<dbReference type="InterPro" id="IPR023362">
    <property type="entry name" value="PH-BEACH_dom"/>
</dbReference>
<dbReference type="InterPro" id="IPR011993">
    <property type="entry name" value="PH-like_dom_sf"/>
</dbReference>
<feature type="region of interest" description="Disordered" evidence="3">
    <location>
        <begin position="1849"/>
        <end position="1894"/>
    </location>
</feature>
<dbReference type="Proteomes" id="UP001153620">
    <property type="component" value="Chromosome 2"/>
</dbReference>
<sequence>MENSWKLEYILQKYITTMTVEWLDVLFFEYYNKPTKLKKFIIHDKKFKDLDLTLRMHLHKLIGTPAPEGMSDAEDTVCLREFCTKGTGARIIILLSDLNLVNRVCDNKLAETFYKIFPTKLWEGDMSMSRLPTISRNDVIEMYNSIYLIGPDKETCEYCLDPDQIVAFEDIEEIDYETLRTEEFRSFNEQFYISPVEHADKVITVLQKLVRKDLINFLDTSSLTYCSINLALDNLQILNEQKIFNESDQTVIKKKLMFLLFVSMGNIGKFINKPMQMIYEKITNICKIERDTEITCGLVMNLMNLFKEVITVKEIEEFDVFTLTGHQIVLDELQKIHSDTQLLHCMQLQFIINIKSMKEAKKNRQDKRSNEFYGNKSTHHHRHSPNEVSHCIFERLLIDSIVYIKSFKQLLIVLKHLMKGICCCNANIDTIKVFLRSSIIPSIYLKFIEKRIDRVLFKGAKTEECKLCNDKIESKSFRLVYLDLFKKELDRRDGFELHNLYYHLIIIQKIMPKHFLKDFIVDIIVPAFKKVKRKYFNDPDNNQELKDICCFCLQLMNENALITVGALSEDLIYDLGDCSLVPAMSIYSCMILRHGLEYLVNRVDKADSARKIKSVLFINTHSLISELLDIYNEIGLPKITFQSEPKASTSDSCGFEIVDEHNLLIRANLSKLDVLFLSSVHWNILCDLIAKHRTFKADFLANICNNFNEDILFSIAYHAINTILLRRDIAINPLTMTERNCQNDEKSNHLEVNTRCDYLTSVIVNEFDINYDFIISRSYKLFEICQKFSDKLQSESRKENPFCMTYNTARDKNNMFFTASIHRDNFLSENALEDAQKNQFALDIKDHKDNDIYSYQHWFHQFLTSIGDFESKNVRDKITKFVNRFIRPEDELREIYRLNAIKEITNNIGTKYLSSIAKSCFEICFRLWRNQKLSTRMSAAIQELKLLLLQEEWINNKDSLFDALELLIKVAEMKVKNVNQILMTNTEPMPEIDPNFFDNFDISSVKIPFSESNDEKIDEDNETEAYFSADENYDADEEYYSTAAEDHENQAFSFNTVSNFKDTNEHICKLVIEILMNLSIKYIENRDQWDAEEITTLMKRLSCMNKYFGNSDFIIKGFTPILTRKENEFETLQKGILELIGDLNSPEILRACFSLLTNNDVPVELIISRIETLSNQETFPRAFTAVQYPICQDKSEITITSSCDRDITTLINSYRELHIANDFWTPFIESSQIIPLNVLERNIWNSSGYTLSTWIELEEYQNNYVTSIHLLSFGTDKLVLAVYMNSNGFFEFNVIKPNQNYGYKKANKNKLLHDNRAHTELLDTLNNPDQSNKENNRNGRNIKGIATVLENDREQNIRTRGSIRNEYKKSMSKRDSLRMETTKVSRKSTKCKVPYDRWTHICLSICNLDSILTILITLNGIEHESIEIPVGDMMNTEVNGKLQLLFIGSQKVCSEDDFQKTLKYSMSNVLLFKTPLETNLIACLFCLGPDCYNFTPCELLQIMPVRGFIDMSKLINRTSLSGISYDLMSRLQSNILLAHNFIKASNATVYLKTDYGKRSGIINFGKIAKAAAVNSLSRSIYFTGGLSTMLFLFARTVELSEDPETQSSALYIFLKCAYTNNYLNAEFEQRNLFNLVAHVFKHGNCYRGPGMLKAVLDVIYGGSMFHKKSKSDEYLINEESLLNIQNGSLLIKLLNHFNIFQTSNGMETKTLNLFFKSIITTVRDVHPCRATNLQCLRDHGFFEKLIKFCKTHLASTASSMKINSATAFMLVELIKMMNRNPPTIWSIKEIQKLLILLHHPSESFVTHDRSKFNFILSSNKPSKHNRNNQTITSKYFNFSTKIRSANATITPILSPTTSQASETGNNSEPQPGTSTQNPNQNTEGQSIKSIHSDTELLKMVRKGSMKKRFKRTKKFDELDQDQIHQIRKALKTEVKVKAKSESPPIKINKKRLQSTPKKKHILQRTSTVIEQQVGLECALDPEIVEKFKQSLTLTSSNISDIEIVQDNEGINILQELLFLMLTDIIKNLDVLRLQTELPECLKIESFIMFANHQDADVRAAVTNLIRTLTSRQSVDQVSTYQKANYWIHLGNQLSIWPVNTNMVQACLDWICVEELKVNEIAEGSEIEIQYRPALRVLISMLPSMTNDIGLLKNTVRFIDCVMKSSHDNFQYLMENGLVAALIKSLINIGELGYFNCISLSLEWIAINALSTMGVMHILWELLYGLTYAERQNKSIREVHLKILKILLDLCLVCQDRRGSRAGDMRFVYAVRKELGNLSSSEIKTRFNLVLDRSIQFIMSWEVVDVIKIFELHFIKYLIDMYFSGIQQGSIALWSLNPKVVKEVKLFTTHKLLANLVIDANYSVPESKLFKSLLFQFINNNQNEFTEDQVKIFTKYCGSSITQQQQNWNLSISTTAKVENIRDNASVEQSQQVDKIIYKLETLVQSCIDNAMRMTRDVVDIQNKERRKLMNQLKKTQEIDFYREWNELIQRMTHEDAPWYNEKLYPTTFELDETEGPGRMRIRLKRTVLKVEERFFNDEFKFKAEYQNRKQLLDYLLNPKETERYSIRDQIIFTFNAKHLTMEQEIEGEIIITETQFIFLTNHNTHNNSIISNIINISEIWERRYQHKEVALEIFLKSNKSFFIIFESSYDRDIVNNFMAEKINWKESTKQVENLSQMWIDNKLTNFEYLMELNKLSGRNYNDIAQYPIFPWILAKFDGDELDLTNPDTFRKLNKTISTQYDGTEDQYIGYYNDLIAQMNDHQPYMKPYHYTSLYSNSGTVLHFLVRLPPFTNMFLLYQDNNFDIPDRTFHNLSTTFRLTSRESATDVKELIPEFFCLPDFLENQEGFNYGKRQTGEQVNDVKLPEWCDFSPRNFMLIHRQAFESELVRRNLNHWIDLIFGFKQKGKAAVDSINVFHYATYPEFQISSINDQVERSACETMVKTYGQVPKQIFMSPHKKSIINNDRINDNRPVLRNIKGLKWGNYTGSPILPKPRMIKLKSPVKCNHKNMKLVLAESFNTFFVVPDNCSIIQGLTPDSFELLMWKEKDGIVRKKPFDDKKKSKSTHLFSLPSCDPVTCCLTHNFYPHIWFGHLSGNISVYIRVDKPCELMTEEGSSRSSFLEDIIDITIGNASSRALNVTPIKYKVITKWMYPIILLRHKKEVLSMKMSVDFKIAVSIGIDGRAVIWDTQKIEYIRTIEPSCNTLRSQITHVDVSNTLGDILTVFKPKDDVYEDTDASSVEMSENNGDDFINISMSIANKSQLRLNNINGKYIKHIFQDGIVTATCFSFIKEGTGVNVIAAAFTNFTIRLFSTWNLDVVREIYTGINTLIKGISFSTNHYLGIVTDEEVYIWGSDGLPNECPSIHDIVLVSS</sequence>
<keyword evidence="1 2" id="KW-0853">WD repeat</keyword>
<dbReference type="InterPro" id="IPR016024">
    <property type="entry name" value="ARM-type_fold"/>
</dbReference>
<feature type="repeat" description="WD" evidence="2">
    <location>
        <begin position="3155"/>
        <end position="3196"/>
    </location>
</feature>
<dbReference type="PROSITE" id="PS50082">
    <property type="entry name" value="WD_REPEATS_2"/>
    <property type="match status" value="1"/>
</dbReference>
<dbReference type="CDD" id="cd06071">
    <property type="entry name" value="Beach"/>
    <property type="match status" value="1"/>
</dbReference>
<gene>
    <name evidence="6" type="ORF">CHIRRI_LOCUS7345</name>
</gene>
<organism evidence="6 7">
    <name type="scientific">Chironomus riparius</name>
    <dbReference type="NCBI Taxonomy" id="315576"/>
    <lineage>
        <taxon>Eukaryota</taxon>
        <taxon>Metazoa</taxon>
        <taxon>Ecdysozoa</taxon>
        <taxon>Arthropoda</taxon>
        <taxon>Hexapoda</taxon>
        <taxon>Insecta</taxon>
        <taxon>Pterygota</taxon>
        <taxon>Neoptera</taxon>
        <taxon>Endopterygota</taxon>
        <taxon>Diptera</taxon>
        <taxon>Nematocera</taxon>
        <taxon>Chironomoidea</taxon>
        <taxon>Chironomidae</taxon>
        <taxon>Chironominae</taxon>
        <taxon>Chironomus</taxon>
    </lineage>
</organism>
<keyword evidence="7" id="KW-1185">Reference proteome</keyword>
<dbReference type="Gene3D" id="2.30.29.30">
    <property type="entry name" value="Pleckstrin-homology domain (PH domain)/Phosphotyrosine-binding domain (PTB)"/>
    <property type="match status" value="1"/>
</dbReference>
<dbReference type="Pfam" id="PF02138">
    <property type="entry name" value="Beach"/>
    <property type="match status" value="1"/>
</dbReference>
<dbReference type="SUPFAM" id="SSF50729">
    <property type="entry name" value="PH domain-like"/>
    <property type="match status" value="1"/>
</dbReference>
<reference evidence="6" key="2">
    <citation type="submission" date="2022-10" db="EMBL/GenBank/DDBJ databases">
        <authorList>
            <consortium name="ENA_rothamsted_submissions"/>
            <consortium name="culmorum"/>
            <person name="King R."/>
        </authorList>
    </citation>
    <scope>NUCLEOTIDE SEQUENCE</scope>
</reference>
<dbReference type="InterPro" id="IPR050865">
    <property type="entry name" value="BEACH_Domain"/>
</dbReference>
<evidence type="ECO:0000256" key="1">
    <source>
        <dbReference type="ARBA" id="ARBA00022574"/>
    </source>
</evidence>
<dbReference type="Pfam" id="PF14844">
    <property type="entry name" value="PH_BEACH"/>
    <property type="match status" value="1"/>
</dbReference>
<feature type="domain" description="BEACH-type PH" evidence="5">
    <location>
        <begin position="2565"/>
        <end position="2659"/>
    </location>
</feature>
<feature type="compositionally biased region" description="Polar residues" evidence="3">
    <location>
        <begin position="1849"/>
        <end position="1889"/>
    </location>
</feature>
<dbReference type="Gene3D" id="2.130.10.10">
    <property type="entry name" value="YVTN repeat-like/Quinoprotein amine dehydrogenase"/>
    <property type="match status" value="1"/>
</dbReference>
<name>A0A9N9RT82_9DIPT</name>
<evidence type="ECO:0000313" key="7">
    <source>
        <dbReference type="Proteomes" id="UP001153620"/>
    </source>
</evidence>
<dbReference type="OrthoDB" id="26681at2759"/>
<dbReference type="PANTHER" id="PTHR13743">
    <property type="entry name" value="BEIGE/BEACH-RELATED"/>
    <property type="match status" value="1"/>
</dbReference>
<proteinExistence type="predicted"/>
<dbReference type="Gene3D" id="1.10.1540.10">
    <property type="entry name" value="BEACH domain"/>
    <property type="match status" value="1"/>
</dbReference>
<dbReference type="InterPro" id="IPR015943">
    <property type="entry name" value="WD40/YVTN_repeat-like_dom_sf"/>
</dbReference>
<evidence type="ECO:0000259" key="4">
    <source>
        <dbReference type="PROSITE" id="PS50197"/>
    </source>
</evidence>
<evidence type="ECO:0000256" key="3">
    <source>
        <dbReference type="SAM" id="MobiDB-lite"/>
    </source>
</evidence>
<dbReference type="SUPFAM" id="SSF81837">
    <property type="entry name" value="BEACH domain"/>
    <property type="match status" value="1"/>
</dbReference>
<dbReference type="SUPFAM" id="SSF50978">
    <property type="entry name" value="WD40 repeat-like"/>
    <property type="match status" value="1"/>
</dbReference>
<feature type="region of interest" description="Disordered" evidence="3">
    <location>
        <begin position="364"/>
        <end position="383"/>
    </location>
</feature>
<accession>A0A9N9RT82</accession>
<dbReference type="PANTHER" id="PTHR13743:SF86">
    <property type="entry name" value="LYSOSOMAL-TRAFFICKING REGULATOR"/>
    <property type="match status" value="1"/>
</dbReference>
<evidence type="ECO:0000259" key="5">
    <source>
        <dbReference type="PROSITE" id="PS51783"/>
    </source>
</evidence>
<reference evidence="6" key="1">
    <citation type="submission" date="2022-01" db="EMBL/GenBank/DDBJ databases">
        <authorList>
            <person name="King R."/>
        </authorList>
    </citation>
    <scope>NUCLEOTIDE SEQUENCE</scope>
</reference>
<dbReference type="InterPro" id="IPR036322">
    <property type="entry name" value="WD40_repeat_dom_sf"/>
</dbReference>
<evidence type="ECO:0000256" key="2">
    <source>
        <dbReference type="PROSITE-ProRule" id="PRU00221"/>
    </source>
</evidence>
<dbReference type="PROSITE" id="PS51783">
    <property type="entry name" value="PH_BEACH"/>
    <property type="match status" value="1"/>
</dbReference>
<dbReference type="SMART" id="SM01026">
    <property type="entry name" value="Beach"/>
    <property type="match status" value="1"/>
</dbReference>
<dbReference type="SUPFAM" id="SSF48371">
    <property type="entry name" value="ARM repeat"/>
    <property type="match status" value="1"/>
</dbReference>
<dbReference type="InterPro" id="IPR036372">
    <property type="entry name" value="BEACH_dom_sf"/>
</dbReference>
<dbReference type="EMBL" id="OU895878">
    <property type="protein sequence ID" value="CAG9804462.1"/>
    <property type="molecule type" value="Genomic_DNA"/>
</dbReference>
<dbReference type="PROSITE" id="PS50197">
    <property type="entry name" value="BEACH"/>
    <property type="match status" value="1"/>
</dbReference>
<dbReference type="InterPro" id="IPR001680">
    <property type="entry name" value="WD40_rpt"/>
</dbReference>